<dbReference type="GO" id="GO:0005886">
    <property type="term" value="C:plasma membrane"/>
    <property type="evidence" value="ECO:0007669"/>
    <property type="project" value="UniProtKB-SubCell"/>
</dbReference>
<dbReference type="Pfam" id="PF03748">
    <property type="entry name" value="FliL"/>
    <property type="match status" value="1"/>
</dbReference>
<organism evidence="11 12">
    <name type="scientific">Rhodosalinus sediminis</name>
    <dbReference type="NCBI Taxonomy" id="1940533"/>
    <lineage>
        <taxon>Bacteria</taxon>
        <taxon>Pseudomonadati</taxon>
        <taxon>Pseudomonadota</taxon>
        <taxon>Alphaproteobacteria</taxon>
        <taxon>Rhodobacterales</taxon>
        <taxon>Paracoccaceae</taxon>
        <taxon>Rhodosalinus</taxon>
    </lineage>
</organism>
<keyword evidence="7 10" id="KW-0283">Flagellar rotation</keyword>
<keyword evidence="5 10" id="KW-0145">Chemotaxis</keyword>
<keyword evidence="11" id="KW-0966">Cell projection</keyword>
<evidence type="ECO:0000313" key="12">
    <source>
        <dbReference type="Proteomes" id="UP000257131"/>
    </source>
</evidence>
<accession>A0A3D9BY89</accession>
<dbReference type="AlphaFoldDB" id="A0A3D9BY89"/>
<dbReference type="GO" id="GO:0071978">
    <property type="term" value="P:bacterial-type flagellum-dependent swarming motility"/>
    <property type="evidence" value="ECO:0007669"/>
    <property type="project" value="TreeGrafter"/>
</dbReference>
<keyword evidence="11" id="KW-0282">Flagellum</keyword>
<dbReference type="PANTHER" id="PTHR35091:SF2">
    <property type="entry name" value="FLAGELLAR PROTEIN FLIL"/>
    <property type="match status" value="1"/>
</dbReference>
<dbReference type="OrthoDB" id="7058946at2"/>
<dbReference type="RefSeq" id="WP_115978098.1">
    <property type="nucleotide sequence ID" value="NZ_QOHR01000002.1"/>
</dbReference>
<evidence type="ECO:0000256" key="1">
    <source>
        <dbReference type="ARBA" id="ARBA00002254"/>
    </source>
</evidence>
<evidence type="ECO:0000256" key="3">
    <source>
        <dbReference type="ARBA" id="ARBA00008281"/>
    </source>
</evidence>
<reference evidence="11 12" key="1">
    <citation type="journal article" date="2017" name="Int. J. Syst. Evol. Microbiol.">
        <title>Rhodosalinus sediminis gen. nov., sp. nov., isolated from marine saltern.</title>
        <authorList>
            <person name="Guo L.Y."/>
            <person name="Ling S.K."/>
            <person name="Li C.M."/>
            <person name="Chen G.J."/>
            <person name="Du Z.J."/>
        </authorList>
    </citation>
    <scope>NUCLEOTIDE SEQUENCE [LARGE SCALE GENOMIC DNA]</scope>
    <source>
        <strain evidence="11 12">WDN1C137</strain>
    </source>
</reference>
<evidence type="ECO:0000256" key="2">
    <source>
        <dbReference type="ARBA" id="ARBA00004162"/>
    </source>
</evidence>
<evidence type="ECO:0000256" key="7">
    <source>
        <dbReference type="ARBA" id="ARBA00022779"/>
    </source>
</evidence>
<gene>
    <name evidence="11" type="ORF">DRV84_01995</name>
</gene>
<evidence type="ECO:0000313" key="11">
    <source>
        <dbReference type="EMBL" id="REC58362.1"/>
    </source>
</evidence>
<name>A0A3D9BY89_9RHOB</name>
<evidence type="ECO:0000256" key="6">
    <source>
        <dbReference type="ARBA" id="ARBA00022692"/>
    </source>
</evidence>
<keyword evidence="4" id="KW-1003">Cell membrane</keyword>
<comment type="function">
    <text evidence="1 10">Controls the rotational direction of flagella during chemotaxis.</text>
</comment>
<keyword evidence="9 10" id="KW-0472">Membrane</keyword>
<evidence type="ECO:0000256" key="10">
    <source>
        <dbReference type="RuleBase" id="RU364125"/>
    </source>
</evidence>
<keyword evidence="12" id="KW-1185">Reference proteome</keyword>
<keyword evidence="10" id="KW-0997">Cell inner membrane</keyword>
<evidence type="ECO:0000256" key="5">
    <source>
        <dbReference type="ARBA" id="ARBA00022500"/>
    </source>
</evidence>
<dbReference type="PANTHER" id="PTHR35091">
    <property type="entry name" value="FLAGELLAR PROTEIN FLIL"/>
    <property type="match status" value="1"/>
</dbReference>
<dbReference type="InterPro" id="IPR005503">
    <property type="entry name" value="FliL"/>
</dbReference>
<protein>
    <recommendedName>
        <fullName evidence="10">Flagellar protein FliL</fullName>
    </recommendedName>
</protein>
<dbReference type="EMBL" id="QOHR01000002">
    <property type="protein sequence ID" value="REC58362.1"/>
    <property type="molecule type" value="Genomic_DNA"/>
</dbReference>
<keyword evidence="11" id="KW-0969">Cilium</keyword>
<proteinExistence type="inferred from homology"/>
<dbReference type="GO" id="GO:0006935">
    <property type="term" value="P:chemotaxis"/>
    <property type="evidence" value="ECO:0007669"/>
    <property type="project" value="UniProtKB-KW"/>
</dbReference>
<comment type="similarity">
    <text evidence="3 10">Belongs to the FliL family.</text>
</comment>
<evidence type="ECO:0000256" key="8">
    <source>
        <dbReference type="ARBA" id="ARBA00022989"/>
    </source>
</evidence>
<keyword evidence="8" id="KW-1133">Transmembrane helix</keyword>
<comment type="caution">
    <text evidence="11">The sequence shown here is derived from an EMBL/GenBank/DDBJ whole genome shotgun (WGS) entry which is preliminary data.</text>
</comment>
<sequence length="172" mass="18313">MADTTDPEPPRKTSRLRIALLLLIGAALAGAGFAAGHVMSGSRLSPTEEALRLLEEKALAAGPDAADAEPIYFEFEEKLLSNLSGSRHMVQIGVGVSTRAGQEVIDAIETHRMALRSDMLAVMSGFAVETVEGAEGRARLAAALRDRLDSRLQELSGVSGLESVYFTSFLVQ</sequence>
<dbReference type="Proteomes" id="UP000257131">
    <property type="component" value="Unassembled WGS sequence"/>
</dbReference>
<dbReference type="GO" id="GO:0009425">
    <property type="term" value="C:bacterial-type flagellum basal body"/>
    <property type="evidence" value="ECO:0007669"/>
    <property type="project" value="InterPro"/>
</dbReference>
<comment type="subcellular location">
    <subcellularLocation>
        <location evidence="10">Cell inner membrane</location>
    </subcellularLocation>
    <subcellularLocation>
        <location evidence="2">Cell membrane</location>
        <topology evidence="2">Single-pass membrane protein</topology>
    </subcellularLocation>
</comment>
<keyword evidence="6" id="KW-0812">Transmembrane</keyword>
<evidence type="ECO:0000256" key="4">
    <source>
        <dbReference type="ARBA" id="ARBA00022475"/>
    </source>
</evidence>
<evidence type="ECO:0000256" key="9">
    <source>
        <dbReference type="ARBA" id="ARBA00023136"/>
    </source>
</evidence>